<sequence>MELIRAAWCVSQLVGVSLKVVPEKNSHKIQIGGARGLHVLVFLRQQLANLEFVAVTTQIFIHTGQQSYVRNTQLLHPDGPAGVVLEDV</sequence>
<accession>A0A7T8QV05</accession>
<evidence type="ECO:0000313" key="2">
    <source>
        <dbReference type="Proteomes" id="UP000595437"/>
    </source>
</evidence>
<evidence type="ECO:0000313" key="1">
    <source>
        <dbReference type="EMBL" id="QQP56105.1"/>
    </source>
</evidence>
<keyword evidence="2" id="KW-1185">Reference proteome</keyword>
<gene>
    <name evidence="1" type="ORF">FKW44_000662</name>
</gene>
<dbReference type="Proteomes" id="UP000595437">
    <property type="component" value="Chromosome 1"/>
</dbReference>
<name>A0A7T8QV05_CALRO</name>
<proteinExistence type="predicted"/>
<organism evidence="1 2">
    <name type="scientific">Caligus rogercresseyi</name>
    <name type="common">Sea louse</name>
    <dbReference type="NCBI Taxonomy" id="217165"/>
    <lineage>
        <taxon>Eukaryota</taxon>
        <taxon>Metazoa</taxon>
        <taxon>Ecdysozoa</taxon>
        <taxon>Arthropoda</taxon>
        <taxon>Crustacea</taxon>
        <taxon>Multicrustacea</taxon>
        <taxon>Hexanauplia</taxon>
        <taxon>Copepoda</taxon>
        <taxon>Siphonostomatoida</taxon>
        <taxon>Caligidae</taxon>
        <taxon>Caligus</taxon>
    </lineage>
</organism>
<dbReference type="EMBL" id="CP045890">
    <property type="protein sequence ID" value="QQP56105.1"/>
    <property type="molecule type" value="Genomic_DNA"/>
</dbReference>
<protein>
    <submittedName>
        <fullName evidence="1">Uncharacterized protein</fullName>
    </submittedName>
</protein>
<dbReference type="AlphaFoldDB" id="A0A7T8QV05"/>
<reference evidence="2" key="1">
    <citation type="submission" date="2021-01" db="EMBL/GenBank/DDBJ databases">
        <title>Caligus Genome Assembly.</title>
        <authorList>
            <person name="Gallardo-Escarate C."/>
        </authorList>
    </citation>
    <scope>NUCLEOTIDE SEQUENCE [LARGE SCALE GENOMIC DNA]</scope>
</reference>